<dbReference type="EMBL" id="GG745331">
    <property type="protein sequence ID" value="KNE57249.1"/>
    <property type="molecule type" value="Genomic_DNA"/>
</dbReference>
<name>A0A0L0S4F4_ALLM3</name>
<dbReference type="STRING" id="578462.A0A0L0S4F4"/>
<evidence type="ECO:0000313" key="3">
    <source>
        <dbReference type="Proteomes" id="UP000054350"/>
    </source>
</evidence>
<feature type="compositionally biased region" description="Low complexity" evidence="1">
    <location>
        <begin position="494"/>
        <end position="567"/>
    </location>
</feature>
<feature type="region of interest" description="Disordered" evidence="1">
    <location>
        <begin position="432"/>
        <end position="639"/>
    </location>
</feature>
<evidence type="ECO:0000256" key="1">
    <source>
        <dbReference type="SAM" id="MobiDB-lite"/>
    </source>
</evidence>
<gene>
    <name evidence="2" type="ORF">AMAG_02983</name>
</gene>
<feature type="compositionally biased region" description="Polar residues" evidence="1">
    <location>
        <begin position="368"/>
        <end position="377"/>
    </location>
</feature>
<reference evidence="3" key="2">
    <citation type="submission" date="2009-11" db="EMBL/GenBank/DDBJ databases">
        <title>The Genome Sequence of Allomyces macrogynus strain ATCC 38327.</title>
        <authorList>
            <consortium name="The Broad Institute Genome Sequencing Platform"/>
            <person name="Russ C."/>
            <person name="Cuomo C."/>
            <person name="Shea T."/>
            <person name="Young S.K."/>
            <person name="Zeng Q."/>
            <person name="Koehrsen M."/>
            <person name="Haas B."/>
            <person name="Borodovsky M."/>
            <person name="Guigo R."/>
            <person name="Alvarado L."/>
            <person name="Berlin A."/>
            <person name="Borenstein D."/>
            <person name="Chen Z."/>
            <person name="Engels R."/>
            <person name="Freedman E."/>
            <person name="Gellesch M."/>
            <person name="Goldberg J."/>
            <person name="Griggs A."/>
            <person name="Gujja S."/>
            <person name="Heiman D."/>
            <person name="Hepburn T."/>
            <person name="Howarth C."/>
            <person name="Jen D."/>
            <person name="Larson L."/>
            <person name="Lewis B."/>
            <person name="Mehta T."/>
            <person name="Park D."/>
            <person name="Pearson M."/>
            <person name="Roberts A."/>
            <person name="Saif S."/>
            <person name="Shenoy N."/>
            <person name="Sisk P."/>
            <person name="Stolte C."/>
            <person name="Sykes S."/>
            <person name="Walk T."/>
            <person name="White J."/>
            <person name="Yandava C."/>
            <person name="Burger G."/>
            <person name="Gray M.W."/>
            <person name="Holland P.W.H."/>
            <person name="King N."/>
            <person name="Lang F.B.F."/>
            <person name="Roger A.J."/>
            <person name="Ruiz-Trillo I."/>
            <person name="Lander E."/>
            <person name="Nusbaum C."/>
        </authorList>
    </citation>
    <scope>NUCLEOTIDE SEQUENCE [LARGE SCALE GENOMIC DNA]</scope>
    <source>
        <strain evidence="3">ATCC 38327</strain>
    </source>
</reference>
<reference evidence="2 3" key="1">
    <citation type="submission" date="2009-11" db="EMBL/GenBank/DDBJ databases">
        <title>Annotation of Allomyces macrogynus ATCC 38327.</title>
        <authorList>
            <consortium name="The Broad Institute Genome Sequencing Platform"/>
            <person name="Russ C."/>
            <person name="Cuomo C."/>
            <person name="Burger G."/>
            <person name="Gray M.W."/>
            <person name="Holland P.W.H."/>
            <person name="King N."/>
            <person name="Lang F.B.F."/>
            <person name="Roger A.J."/>
            <person name="Ruiz-Trillo I."/>
            <person name="Young S.K."/>
            <person name="Zeng Q."/>
            <person name="Gargeya S."/>
            <person name="Fitzgerald M."/>
            <person name="Haas B."/>
            <person name="Abouelleil A."/>
            <person name="Alvarado L."/>
            <person name="Arachchi H.M."/>
            <person name="Berlin A."/>
            <person name="Chapman S.B."/>
            <person name="Gearin G."/>
            <person name="Goldberg J."/>
            <person name="Griggs A."/>
            <person name="Gujja S."/>
            <person name="Hansen M."/>
            <person name="Heiman D."/>
            <person name="Howarth C."/>
            <person name="Larimer J."/>
            <person name="Lui A."/>
            <person name="MacDonald P.J.P."/>
            <person name="McCowen C."/>
            <person name="Montmayeur A."/>
            <person name="Murphy C."/>
            <person name="Neiman D."/>
            <person name="Pearson M."/>
            <person name="Priest M."/>
            <person name="Roberts A."/>
            <person name="Saif S."/>
            <person name="Shea T."/>
            <person name="Sisk P."/>
            <person name="Stolte C."/>
            <person name="Sykes S."/>
            <person name="Wortman J."/>
            <person name="Nusbaum C."/>
            <person name="Birren B."/>
        </authorList>
    </citation>
    <scope>NUCLEOTIDE SEQUENCE [LARGE SCALE GENOMIC DNA]</scope>
    <source>
        <strain evidence="2 3">ATCC 38327</strain>
    </source>
</reference>
<feature type="compositionally biased region" description="Pro residues" evidence="1">
    <location>
        <begin position="442"/>
        <end position="454"/>
    </location>
</feature>
<keyword evidence="3" id="KW-1185">Reference proteome</keyword>
<dbReference type="VEuPathDB" id="FungiDB:AMAG_02983"/>
<dbReference type="Proteomes" id="UP000054350">
    <property type="component" value="Unassembled WGS sequence"/>
</dbReference>
<feature type="compositionally biased region" description="Low complexity" evidence="1">
    <location>
        <begin position="601"/>
        <end position="622"/>
    </location>
</feature>
<organism evidence="2 3">
    <name type="scientific">Allomyces macrogynus (strain ATCC 38327)</name>
    <name type="common">Allomyces javanicus var. macrogynus</name>
    <dbReference type="NCBI Taxonomy" id="578462"/>
    <lineage>
        <taxon>Eukaryota</taxon>
        <taxon>Fungi</taxon>
        <taxon>Fungi incertae sedis</taxon>
        <taxon>Blastocladiomycota</taxon>
        <taxon>Blastocladiomycetes</taxon>
        <taxon>Blastocladiales</taxon>
        <taxon>Blastocladiaceae</taxon>
        <taxon>Allomyces</taxon>
    </lineage>
</organism>
<dbReference type="AlphaFoldDB" id="A0A0L0S4F4"/>
<accession>A0A0L0S4F4</accession>
<proteinExistence type="predicted"/>
<evidence type="ECO:0000313" key="2">
    <source>
        <dbReference type="EMBL" id="KNE57249.1"/>
    </source>
</evidence>
<feature type="region of interest" description="Disordered" evidence="1">
    <location>
        <begin position="367"/>
        <end position="417"/>
    </location>
</feature>
<protein>
    <submittedName>
        <fullName evidence="2">Uncharacterized protein</fullName>
    </submittedName>
</protein>
<sequence length="639" mass="68369">MTAALCSPTTAGAGCRSILTPHGAAARDAYEKQCRPSKCPDLQTRYDQVMADHVASRKDYVQAGEDLQTCGINACPAQFVAAYSMVCVRFTEPALHAFLTPLRLLTMAPSYVPDVLQAEWNQTRHNAHIQVGSLLGICTASMPIGTRCSSSTAQARDGLPAPQVIAPVKYQTENDRLSVGPLVTNSTLPQLFINKARIPSSGVLDQTFPLNYFTPGPCVNGVIASPRFMDDSCSQDAECLLGSCDGNICRAKTRSLLAAGVFDAVSNATLSSTNAGATNFPTDDLLGVLPPPSSISPGQIALILTAPVLLILLALAVWRRQLHVEDDDDDDAKSGVVVVDAIDPTAPAAREARLSPADPRMLDDVESAMNSRRSSMSGIDPSLPNYSPYSALRPLPSTAPPSYPPSTRSTMVGAYNGGPNITAMSSLRHEVDIPPWASPRGTPRPSPRISPRPSPRASVESTASARRSAYDDRPWESAESFEMTGTRRRRGINSRPGSRAASPRRSTSRSASPRRSTSRPASPHQATSRSASPHLSPSRSASPHLSPSRSGSPRSRAVSPRPAIARSVSPRPIPSRTASPRPSMYREAIRASSPRPPMMVRASSPRPRISRAASPRPASVRSARMHSTSDISRSVRRSW</sequence>